<dbReference type="GO" id="GO:0005634">
    <property type="term" value="C:nucleus"/>
    <property type="evidence" value="ECO:0007669"/>
    <property type="project" value="TreeGrafter"/>
</dbReference>
<evidence type="ECO:0000313" key="5">
    <source>
        <dbReference type="WBParaSite" id="ECPE_0001160501-mRNA-1"/>
    </source>
</evidence>
<keyword evidence="1" id="KW-0597">Phosphoprotein</keyword>
<reference evidence="5" key="1">
    <citation type="submission" date="2016-06" db="UniProtKB">
        <authorList>
            <consortium name="WormBaseParasite"/>
        </authorList>
    </citation>
    <scope>IDENTIFICATION</scope>
</reference>
<evidence type="ECO:0000313" key="3">
    <source>
        <dbReference type="EMBL" id="VDP88677.1"/>
    </source>
</evidence>
<evidence type="ECO:0000313" key="4">
    <source>
        <dbReference type="Proteomes" id="UP000272942"/>
    </source>
</evidence>
<feature type="region of interest" description="Disordered" evidence="2">
    <location>
        <begin position="61"/>
        <end position="95"/>
    </location>
</feature>
<evidence type="ECO:0000256" key="1">
    <source>
        <dbReference type="ARBA" id="ARBA00022553"/>
    </source>
</evidence>
<keyword evidence="4" id="KW-1185">Reference proteome</keyword>
<feature type="region of interest" description="Disordered" evidence="2">
    <location>
        <begin position="1"/>
        <end position="24"/>
    </location>
</feature>
<proteinExistence type="predicted"/>
<dbReference type="AlphaFoldDB" id="A0A183AX85"/>
<feature type="compositionally biased region" description="Polar residues" evidence="2">
    <location>
        <begin position="77"/>
        <end position="95"/>
    </location>
</feature>
<protein>
    <submittedName>
        <fullName evidence="5">Tho1_MOS11_C domain-containing protein</fullName>
    </submittedName>
</protein>
<dbReference type="InterPro" id="IPR052240">
    <property type="entry name" value="SAP_domain_ribonucleoprotein"/>
</dbReference>
<organism evidence="5">
    <name type="scientific">Echinostoma caproni</name>
    <dbReference type="NCBI Taxonomy" id="27848"/>
    <lineage>
        <taxon>Eukaryota</taxon>
        <taxon>Metazoa</taxon>
        <taxon>Spiralia</taxon>
        <taxon>Lophotrochozoa</taxon>
        <taxon>Platyhelminthes</taxon>
        <taxon>Trematoda</taxon>
        <taxon>Digenea</taxon>
        <taxon>Plagiorchiida</taxon>
        <taxon>Echinostomata</taxon>
        <taxon>Echinostomatoidea</taxon>
        <taxon>Echinostomatidae</taxon>
        <taxon>Echinostoma</taxon>
    </lineage>
</organism>
<dbReference type="Proteomes" id="UP000272942">
    <property type="component" value="Unassembled WGS sequence"/>
</dbReference>
<evidence type="ECO:0000256" key="2">
    <source>
        <dbReference type="SAM" id="MobiDB-lite"/>
    </source>
</evidence>
<dbReference type="WBParaSite" id="ECPE_0001160501-mRNA-1">
    <property type="protein sequence ID" value="ECPE_0001160501-mRNA-1"/>
    <property type="gene ID" value="ECPE_0001160501"/>
</dbReference>
<reference evidence="3 4" key="2">
    <citation type="submission" date="2018-11" db="EMBL/GenBank/DDBJ databases">
        <authorList>
            <consortium name="Pathogen Informatics"/>
        </authorList>
    </citation>
    <scope>NUCLEOTIDE SEQUENCE [LARGE SCALE GENOMIC DNA]</scope>
    <source>
        <strain evidence="3 4">Egypt</strain>
    </source>
</reference>
<accession>A0A183AX85</accession>
<dbReference type="OrthoDB" id="6251567at2759"/>
<dbReference type="GO" id="GO:0016973">
    <property type="term" value="P:poly(A)+ mRNA export from nucleus"/>
    <property type="evidence" value="ECO:0007669"/>
    <property type="project" value="TreeGrafter"/>
</dbReference>
<dbReference type="PANTHER" id="PTHR46551:SF1">
    <property type="entry name" value="SAP DOMAIN-CONTAINING RIBONUCLEOPROTEIN"/>
    <property type="match status" value="1"/>
</dbReference>
<sequence length="207" mass="22090">MKDSFSILQPGEEAQLLGDDDAGDDSTVFRVTDSSLDSLATPVGKASSEIVDNNSSSTITQIHKSTPQVAGVKRSSDALQTTSNENSEASADSKEITSVSNEIQLNENSTCSELQVLAKRANRFGLLRPAGGLSLTDDKLVARAKRFGLPVAEGLTGVDGLRPITTGSPVISTDEADKLRRRAERFGEVTSKPVQKVNQLYKMLFGC</sequence>
<dbReference type="PANTHER" id="PTHR46551">
    <property type="entry name" value="SAP DOMAIN-CONTAINING RIBONUCLEOPROTEIN"/>
    <property type="match status" value="1"/>
</dbReference>
<dbReference type="EMBL" id="UZAN01051090">
    <property type="protein sequence ID" value="VDP88677.1"/>
    <property type="molecule type" value="Genomic_DNA"/>
</dbReference>
<name>A0A183AX85_9TREM</name>
<gene>
    <name evidence="3" type="ORF">ECPE_LOCUS11569</name>
</gene>